<dbReference type="Pfam" id="PF09336">
    <property type="entry name" value="Vps4_C"/>
    <property type="match status" value="1"/>
</dbReference>
<feature type="domain" description="Spastin/Vps4 C-terminal" evidence="5">
    <location>
        <begin position="206"/>
        <end position="247"/>
    </location>
</feature>
<dbReference type="SUPFAM" id="SSF52540">
    <property type="entry name" value="P-loop containing nucleoside triphosphate hydrolases"/>
    <property type="match status" value="1"/>
</dbReference>
<dbReference type="OrthoDB" id="5334845at2759"/>
<feature type="domain" description="ATPase AAA-type core" evidence="4">
    <location>
        <begin position="83"/>
        <end position="129"/>
    </location>
</feature>
<dbReference type="GO" id="GO:0016197">
    <property type="term" value="P:endosomal transport"/>
    <property type="evidence" value="ECO:0007669"/>
    <property type="project" value="TreeGrafter"/>
</dbReference>
<dbReference type="InterPro" id="IPR050304">
    <property type="entry name" value="MT-severing_AAA_ATPase"/>
</dbReference>
<dbReference type="GO" id="GO:0007033">
    <property type="term" value="P:vacuole organization"/>
    <property type="evidence" value="ECO:0007669"/>
    <property type="project" value="TreeGrafter"/>
</dbReference>
<proteinExistence type="inferred from homology"/>
<evidence type="ECO:0000256" key="2">
    <source>
        <dbReference type="ARBA" id="ARBA00022741"/>
    </source>
</evidence>
<dbReference type="STRING" id="1661398.A0A482VVZ6"/>
<name>A0A482VVZ6_ASBVE</name>
<evidence type="ECO:0000259" key="5">
    <source>
        <dbReference type="Pfam" id="PF09336"/>
    </source>
</evidence>
<evidence type="ECO:0000313" key="7">
    <source>
        <dbReference type="Proteomes" id="UP000292052"/>
    </source>
</evidence>
<organism evidence="6 7">
    <name type="scientific">Asbolus verrucosus</name>
    <name type="common">Desert ironclad beetle</name>
    <dbReference type="NCBI Taxonomy" id="1661398"/>
    <lineage>
        <taxon>Eukaryota</taxon>
        <taxon>Metazoa</taxon>
        <taxon>Ecdysozoa</taxon>
        <taxon>Arthropoda</taxon>
        <taxon>Hexapoda</taxon>
        <taxon>Insecta</taxon>
        <taxon>Pterygota</taxon>
        <taxon>Neoptera</taxon>
        <taxon>Endopterygota</taxon>
        <taxon>Coleoptera</taxon>
        <taxon>Polyphaga</taxon>
        <taxon>Cucujiformia</taxon>
        <taxon>Tenebrionidae</taxon>
        <taxon>Pimeliinae</taxon>
        <taxon>Asbolus</taxon>
    </lineage>
</organism>
<dbReference type="GO" id="GO:0005524">
    <property type="term" value="F:ATP binding"/>
    <property type="evidence" value="ECO:0007669"/>
    <property type="project" value="UniProtKB-KW"/>
</dbReference>
<sequence length="250" mass="28019">VALFQQKQQLNMLINITEKLIQEEIMHKYVNNWVNMELPEIPKVGGLKEIVGLYDVKKVLKSSVILPKTQPQLFQSRRICNSILLFGPPGTGKTRLVHALAAEADATFHCITAGNVLSHYVGQTEKYFGKDLQVNKNTQGGNLDNWIPLLHKTDGYSGSDLSDVVQSALNIPLNELEDTKIWKCSNDGFYEPVLGEQDFCNVICSELSDLPSNSVKARQVHMTDLLNAVDHVMRTVSPIDVKKYEHFNGI</sequence>
<dbReference type="PANTHER" id="PTHR23074">
    <property type="entry name" value="AAA DOMAIN-CONTAINING"/>
    <property type="match status" value="1"/>
</dbReference>
<dbReference type="GO" id="GO:0016887">
    <property type="term" value="F:ATP hydrolysis activity"/>
    <property type="evidence" value="ECO:0007669"/>
    <property type="project" value="InterPro"/>
</dbReference>
<dbReference type="Pfam" id="PF00004">
    <property type="entry name" value="AAA"/>
    <property type="match status" value="1"/>
</dbReference>
<feature type="non-terminal residue" evidence="6">
    <location>
        <position position="1"/>
    </location>
</feature>
<dbReference type="InterPro" id="IPR015415">
    <property type="entry name" value="Spast_Vps4_C"/>
</dbReference>
<comment type="caution">
    <text evidence="6">The sequence shown here is derived from an EMBL/GenBank/DDBJ whole genome shotgun (WGS) entry which is preliminary data.</text>
</comment>
<protein>
    <submittedName>
        <fullName evidence="6">AAA, RuvB N and/or TIP49 domain containing protein</fullName>
    </submittedName>
</protein>
<comment type="similarity">
    <text evidence="1">Belongs to the AAA ATPase family.</text>
</comment>
<dbReference type="Gene3D" id="1.10.8.60">
    <property type="match status" value="1"/>
</dbReference>
<dbReference type="Gene3D" id="3.40.50.300">
    <property type="entry name" value="P-loop containing nucleotide triphosphate hydrolases"/>
    <property type="match status" value="1"/>
</dbReference>
<accession>A0A482VVZ6</accession>
<dbReference type="InterPro" id="IPR003959">
    <property type="entry name" value="ATPase_AAA_core"/>
</dbReference>
<dbReference type="PANTHER" id="PTHR23074:SF72">
    <property type="entry name" value="VACUOLAR PROTEIN SORTING-ASSOCIATED PROTEIN 4B"/>
    <property type="match status" value="1"/>
</dbReference>
<evidence type="ECO:0000259" key="4">
    <source>
        <dbReference type="Pfam" id="PF00004"/>
    </source>
</evidence>
<keyword evidence="7" id="KW-1185">Reference proteome</keyword>
<evidence type="ECO:0000256" key="3">
    <source>
        <dbReference type="ARBA" id="ARBA00022840"/>
    </source>
</evidence>
<dbReference type="InterPro" id="IPR027417">
    <property type="entry name" value="P-loop_NTPase"/>
</dbReference>
<evidence type="ECO:0000313" key="6">
    <source>
        <dbReference type="EMBL" id="RZC36944.1"/>
    </source>
</evidence>
<gene>
    <name evidence="6" type="ORF">BDFB_007633</name>
</gene>
<reference evidence="6 7" key="1">
    <citation type="submission" date="2017-03" db="EMBL/GenBank/DDBJ databases">
        <title>Genome of the blue death feigning beetle - Asbolus verrucosus.</title>
        <authorList>
            <person name="Rider S.D."/>
        </authorList>
    </citation>
    <scope>NUCLEOTIDE SEQUENCE [LARGE SCALE GENOMIC DNA]</scope>
    <source>
        <strain evidence="6">Butters</strain>
        <tissue evidence="6">Head and leg muscle</tissue>
    </source>
</reference>
<keyword evidence="3" id="KW-0067">ATP-binding</keyword>
<evidence type="ECO:0000256" key="1">
    <source>
        <dbReference type="ARBA" id="ARBA00006914"/>
    </source>
</evidence>
<dbReference type="AlphaFoldDB" id="A0A482VVZ6"/>
<keyword evidence="2" id="KW-0547">Nucleotide-binding</keyword>
<dbReference type="Proteomes" id="UP000292052">
    <property type="component" value="Unassembled WGS sequence"/>
</dbReference>
<dbReference type="EMBL" id="QDEB01057313">
    <property type="protein sequence ID" value="RZC36944.1"/>
    <property type="molecule type" value="Genomic_DNA"/>
</dbReference>